<dbReference type="AlphaFoldDB" id="Q754W9"/>
<dbReference type="Gene3D" id="3.40.50.1910">
    <property type="match status" value="1"/>
</dbReference>
<dbReference type="HOGENOM" id="CLU_013933_3_1_1"/>
<dbReference type="Proteomes" id="UP000000591">
    <property type="component" value="Chromosome VI"/>
</dbReference>
<dbReference type="InterPro" id="IPR001619">
    <property type="entry name" value="Sec1-like"/>
</dbReference>
<organism evidence="2 3">
    <name type="scientific">Eremothecium gossypii (strain ATCC 10895 / CBS 109.51 / FGSC 9923 / NRRL Y-1056)</name>
    <name type="common">Yeast</name>
    <name type="synonym">Ashbya gossypii</name>
    <dbReference type="NCBI Taxonomy" id="284811"/>
    <lineage>
        <taxon>Eukaryota</taxon>
        <taxon>Fungi</taxon>
        <taxon>Dikarya</taxon>
        <taxon>Ascomycota</taxon>
        <taxon>Saccharomycotina</taxon>
        <taxon>Saccharomycetes</taxon>
        <taxon>Saccharomycetales</taxon>
        <taxon>Saccharomycetaceae</taxon>
        <taxon>Eremothecium</taxon>
    </lineage>
</organism>
<dbReference type="InParanoid" id="Q754W9"/>
<dbReference type="GO" id="GO:0000139">
    <property type="term" value="C:Golgi membrane"/>
    <property type="evidence" value="ECO:0000318"/>
    <property type="project" value="GO_Central"/>
</dbReference>
<dbReference type="FunCoup" id="Q754W9">
    <property type="interactions" value="879"/>
</dbReference>
<dbReference type="InterPro" id="IPR027482">
    <property type="entry name" value="Sec1-like_dom2"/>
</dbReference>
<name>Q754W9_EREGS</name>
<dbReference type="OMA" id="VHQLNNA"/>
<dbReference type="EMBL" id="AE016819">
    <property type="protein sequence ID" value="AAS53319.2"/>
    <property type="molecule type" value="Genomic_DNA"/>
</dbReference>
<reference evidence="2 3" key="1">
    <citation type="journal article" date="2004" name="Science">
        <title>The Ashbya gossypii genome as a tool for mapping the ancient Saccharomyces cerevisiae genome.</title>
        <authorList>
            <person name="Dietrich F.S."/>
            <person name="Voegeli S."/>
            <person name="Brachat S."/>
            <person name="Lerch A."/>
            <person name="Gates K."/>
            <person name="Steiner S."/>
            <person name="Mohr C."/>
            <person name="Pohlmann R."/>
            <person name="Luedi P."/>
            <person name="Choi S."/>
            <person name="Wing R.A."/>
            <person name="Flavier A."/>
            <person name="Gaffney T.D."/>
            <person name="Philippsen P."/>
        </authorList>
    </citation>
    <scope>NUCLEOTIDE SEQUENCE [LARGE SCALE GENOMIC DNA]</scope>
    <source>
        <strain evidence="3">ATCC 10895 / CBS 109.51 / FGSC 9923 / NRRL Y-1056</strain>
    </source>
</reference>
<dbReference type="Gene3D" id="3.40.50.2060">
    <property type="match status" value="1"/>
</dbReference>
<dbReference type="InterPro" id="IPR043154">
    <property type="entry name" value="Sec-1-like_dom1"/>
</dbReference>
<dbReference type="GeneID" id="4621726"/>
<dbReference type="Pfam" id="PF00995">
    <property type="entry name" value="Sec1"/>
    <property type="match status" value="1"/>
</dbReference>
<dbReference type="OrthoDB" id="10266265at2759"/>
<dbReference type="GO" id="GO:0016192">
    <property type="term" value="P:vesicle-mediated transport"/>
    <property type="evidence" value="ECO:0000318"/>
    <property type="project" value="GO_Central"/>
</dbReference>
<dbReference type="InterPro" id="IPR043127">
    <property type="entry name" value="Sec-1-like_dom3a"/>
</dbReference>
<dbReference type="PANTHER" id="PTHR11679">
    <property type="entry name" value="VESICLE PROTEIN SORTING-ASSOCIATED"/>
    <property type="match status" value="1"/>
</dbReference>
<accession>Q754W9</accession>
<dbReference type="Gene3D" id="3.90.830.10">
    <property type="entry name" value="Syntaxin Binding Protein 1, Chain A, domain 2"/>
    <property type="match status" value="1"/>
</dbReference>
<dbReference type="SUPFAM" id="SSF56815">
    <property type="entry name" value="Sec1/munc18-like (SM) proteins"/>
    <property type="match status" value="1"/>
</dbReference>
<sequence length="581" mass="66324">MDLFKVADFYLERVVNWQNRATLSVVEQSRVRLLLLDKHTTAVISVVTTQSELLAREIYMIDRLENAERDVMRNLGCVCFVKPTEETIEWLLRELEEPRYGKYQIFFSNTVSKTQLERLAERDDLEVVARVEEVFLDYGVVNADLFVLEQATPQLLAGPGTWRPAGLDEVRRSVLAVLLSLKLNPRVVFEAGSELCARLARELQHEIDKNAKTLFDFPALDTAPVLLLLDRRHDPLTPLLQPWTYQSMIHEYIGIHGNLVDLSGVAELDEELKQVVLSPKQDQFFRETMYLNFGDLGDRVKQYVAQYKSKTKSNSQINTIEDIKHFIEKYPEFKKLSSNVSKHMAIVAELDHQLQKSDIWQLSEIEQNMSVHEDDNNDYHEMLKLLQSPTLDSYYKLKLACIYSLKPNPVAQKLQQVAKLLSVSCSPREMAIFHKFREQFGAHVSQVRKSPENDLISGLSKKFNKLNHNSADNVYMQHKPKLGAILADLAKGRLSQDIFSSTSGALPTNKPVQDVVLFIVGGVTLDEARLVHQFNESSRRQEGSLRVVLGGNTLLRTRDFIDEFEQLYCSAGKETGLGDLL</sequence>
<reference evidence="3" key="2">
    <citation type="journal article" date="2013" name="G3 (Bethesda)">
        <title>Genomes of Ashbya fungi isolated from insects reveal four mating-type loci, numerous translocations, lack of transposons, and distinct gene duplications.</title>
        <authorList>
            <person name="Dietrich F.S."/>
            <person name="Voegeli S."/>
            <person name="Kuo S."/>
            <person name="Philippsen P."/>
        </authorList>
    </citation>
    <scope>GENOME REANNOTATION</scope>
    <source>
        <strain evidence="3">ATCC 10895 / CBS 109.51 / FGSC 9923 / NRRL Y-1056</strain>
    </source>
</reference>
<evidence type="ECO:0000313" key="2">
    <source>
        <dbReference type="EMBL" id="AAS53319.2"/>
    </source>
</evidence>
<proteinExistence type="inferred from homology"/>
<keyword evidence="3" id="KW-1185">Reference proteome</keyword>
<dbReference type="InterPro" id="IPR036045">
    <property type="entry name" value="Sec1-like_sf"/>
</dbReference>
<dbReference type="eggNOG" id="KOG1299">
    <property type="taxonomic scope" value="Eukaryota"/>
</dbReference>
<dbReference type="Gene3D" id="1.25.40.60">
    <property type="match status" value="1"/>
</dbReference>
<evidence type="ECO:0000256" key="1">
    <source>
        <dbReference type="ARBA" id="ARBA00009884"/>
    </source>
</evidence>
<dbReference type="STRING" id="284811.Q754W9"/>
<gene>
    <name evidence="2" type="ORF">AGOS_AFL053W</name>
</gene>
<dbReference type="PIRSF" id="PIRSF005715">
    <property type="entry name" value="VPS45_Sec1"/>
    <property type="match status" value="1"/>
</dbReference>
<dbReference type="GO" id="GO:0006886">
    <property type="term" value="P:intracellular protein transport"/>
    <property type="evidence" value="ECO:0000318"/>
    <property type="project" value="GO_Central"/>
</dbReference>
<comment type="similarity">
    <text evidence="1">Belongs to the STXBP/unc-18/SEC1 family.</text>
</comment>
<dbReference type="RefSeq" id="NP_985495.2">
    <property type="nucleotide sequence ID" value="NM_210849.2"/>
</dbReference>
<dbReference type="KEGG" id="ago:AGOS_AFL053W"/>
<protein>
    <submittedName>
        <fullName evidence="2">AFL053Wp</fullName>
    </submittedName>
</protein>
<evidence type="ECO:0000313" key="3">
    <source>
        <dbReference type="Proteomes" id="UP000000591"/>
    </source>
</evidence>